<dbReference type="PROSITE" id="PS51755">
    <property type="entry name" value="OMPR_PHOB"/>
    <property type="match status" value="1"/>
</dbReference>
<dbReference type="SUPFAM" id="SSF52172">
    <property type="entry name" value="CheY-like"/>
    <property type="match status" value="1"/>
</dbReference>
<dbReference type="InterPro" id="IPR016032">
    <property type="entry name" value="Sig_transdc_resp-reg_C-effctor"/>
</dbReference>
<dbReference type="CDD" id="cd00383">
    <property type="entry name" value="trans_reg_C"/>
    <property type="match status" value="1"/>
</dbReference>
<dbReference type="SMART" id="SM00448">
    <property type="entry name" value="REC"/>
    <property type="match status" value="1"/>
</dbReference>
<dbReference type="SMART" id="SM00862">
    <property type="entry name" value="Trans_reg_C"/>
    <property type="match status" value="1"/>
</dbReference>
<dbReference type="Gene3D" id="1.10.10.10">
    <property type="entry name" value="Winged helix-like DNA-binding domain superfamily/Winged helix DNA-binding domain"/>
    <property type="match status" value="1"/>
</dbReference>
<dbReference type="GO" id="GO:0006355">
    <property type="term" value="P:regulation of DNA-templated transcription"/>
    <property type="evidence" value="ECO:0007669"/>
    <property type="project" value="InterPro"/>
</dbReference>
<dbReference type="Gene3D" id="6.10.250.690">
    <property type="match status" value="1"/>
</dbReference>
<dbReference type="Pfam" id="PF00072">
    <property type="entry name" value="Response_reg"/>
    <property type="match status" value="1"/>
</dbReference>
<keyword evidence="1 3" id="KW-0238">DNA-binding</keyword>
<comment type="caution">
    <text evidence="6">The sequence shown here is derived from an EMBL/GenBank/DDBJ whole genome shotgun (WGS) entry which is preliminary data.</text>
</comment>
<evidence type="ECO:0000259" key="4">
    <source>
        <dbReference type="PROSITE" id="PS50110"/>
    </source>
</evidence>
<evidence type="ECO:0000259" key="5">
    <source>
        <dbReference type="PROSITE" id="PS51755"/>
    </source>
</evidence>
<dbReference type="AlphaFoldDB" id="A0A7W8L0G2"/>
<dbReference type="InterPro" id="IPR001867">
    <property type="entry name" value="OmpR/PhoB-type_DNA-bd"/>
</dbReference>
<dbReference type="GO" id="GO:0000156">
    <property type="term" value="F:phosphorelay response regulator activity"/>
    <property type="evidence" value="ECO:0007669"/>
    <property type="project" value="TreeGrafter"/>
</dbReference>
<dbReference type="InterPro" id="IPR039420">
    <property type="entry name" value="WalR-like"/>
</dbReference>
<reference evidence="6 7" key="1">
    <citation type="submission" date="2020-08" db="EMBL/GenBank/DDBJ databases">
        <title>Genomic Encyclopedia of Type Strains, Phase IV (KMG-V): Genome sequencing to study the core and pangenomes of soil and plant-associated prokaryotes.</title>
        <authorList>
            <person name="Whitman W."/>
        </authorList>
    </citation>
    <scope>NUCLEOTIDE SEQUENCE [LARGE SCALE GENOMIC DNA]</scope>
    <source>
        <strain evidence="6 7">JPY162</strain>
    </source>
</reference>
<dbReference type="Pfam" id="PF00486">
    <property type="entry name" value="Trans_reg_C"/>
    <property type="match status" value="1"/>
</dbReference>
<name>A0A7W8L0G2_9BURK</name>
<protein>
    <submittedName>
        <fullName evidence="6">Two-component system KDP operon response regulator KdpE</fullName>
    </submittedName>
</protein>
<dbReference type="Proteomes" id="UP000592820">
    <property type="component" value="Unassembled WGS sequence"/>
</dbReference>
<dbReference type="InterPro" id="IPR001789">
    <property type="entry name" value="Sig_transdc_resp-reg_receiver"/>
</dbReference>
<dbReference type="InterPro" id="IPR011006">
    <property type="entry name" value="CheY-like_superfamily"/>
</dbReference>
<dbReference type="GO" id="GO:0032993">
    <property type="term" value="C:protein-DNA complex"/>
    <property type="evidence" value="ECO:0007669"/>
    <property type="project" value="TreeGrafter"/>
</dbReference>
<proteinExistence type="predicted"/>
<feature type="modified residue" description="4-aspartylphosphate" evidence="2">
    <location>
        <position position="56"/>
    </location>
</feature>
<dbReference type="PROSITE" id="PS50110">
    <property type="entry name" value="RESPONSE_REGULATORY"/>
    <property type="match status" value="1"/>
</dbReference>
<evidence type="ECO:0000313" key="7">
    <source>
        <dbReference type="Proteomes" id="UP000592820"/>
    </source>
</evidence>
<sequence length="230" mass="25504">MSDPIATVLLIEGDRNLRRYVRTSLESAAMRVLNADTGQQGIAITASARPDLVIVDPGLETLGGLDVIRQLRGWSDVPIIVLSDQAGDQKKVMALDAGADDYLTKPFSIAELEARIRALLRRYNRCVVAQSASVSFGSITVDLSARMVRCGHEHVHLTPVEYRLLVALVRHAGLVMTHCELLQEVWGPAHAQSLHYLRIYMAHLRQKLERDPAKPEHLVTETGIGYRLIV</sequence>
<feature type="DNA-binding region" description="OmpR/PhoB-type" evidence="3">
    <location>
        <begin position="131"/>
        <end position="230"/>
    </location>
</feature>
<evidence type="ECO:0000256" key="2">
    <source>
        <dbReference type="PROSITE-ProRule" id="PRU00169"/>
    </source>
</evidence>
<dbReference type="Gene3D" id="3.40.50.2300">
    <property type="match status" value="1"/>
</dbReference>
<dbReference type="GO" id="GO:0000976">
    <property type="term" value="F:transcription cis-regulatory region binding"/>
    <property type="evidence" value="ECO:0007669"/>
    <property type="project" value="TreeGrafter"/>
</dbReference>
<evidence type="ECO:0000256" key="1">
    <source>
        <dbReference type="ARBA" id="ARBA00023125"/>
    </source>
</evidence>
<dbReference type="GO" id="GO:0005829">
    <property type="term" value="C:cytosol"/>
    <property type="evidence" value="ECO:0007669"/>
    <property type="project" value="TreeGrafter"/>
</dbReference>
<feature type="domain" description="Response regulatory" evidence="4">
    <location>
        <begin position="7"/>
        <end position="120"/>
    </location>
</feature>
<dbReference type="PANTHER" id="PTHR48111">
    <property type="entry name" value="REGULATOR OF RPOS"/>
    <property type="match status" value="1"/>
</dbReference>
<dbReference type="PANTHER" id="PTHR48111:SF50">
    <property type="entry name" value="KDP OPERON TRANSCRIPTIONAL REGULATORY PROTEIN KDPE"/>
    <property type="match status" value="1"/>
</dbReference>
<dbReference type="FunFam" id="1.10.10.10:FF:000210">
    <property type="entry name" value="Winged-helix transcriptional response regulator KdpE"/>
    <property type="match status" value="1"/>
</dbReference>
<dbReference type="SUPFAM" id="SSF46894">
    <property type="entry name" value="C-terminal effector domain of the bipartite response regulators"/>
    <property type="match status" value="1"/>
</dbReference>
<evidence type="ECO:0000313" key="6">
    <source>
        <dbReference type="EMBL" id="MBB5398136.1"/>
    </source>
</evidence>
<accession>A0A7W8L0G2</accession>
<dbReference type="EMBL" id="JACHDE010000001">
    <property type="protein sequence ID" value="MBB5398136.1"/>
    <property type="molecule type" value="Genomic_DNA"/>
</dbReference>
<dbReference type="RefSeq" id="WP_184225020.1">
    <property type="nucleotide sequence ID" value="NZ_JACHDE010000001.1"/>
</dbReference>
<dbReference type="InterPro" id="IPR036388">
    <property type="entry name" value="WH-like_DNA-bd_sf"/>
</dbReference>
<organism evidence="6 7">
    <name type="scientific">Paraburkholderia youngii</name>
    <dbReference type="NCBI Taxonomy" id="2782701"/>
    <lineage>
        <taxon>Bacteria</taxon>
        <taxon>Pseudomonadati</taxon>
        <taxon>Pseudomonadota</taxon>
        <taxon>Betaproteobacteria</taxon>
        <taxon>Burkholderiales</taxon>
        <taxon>Burkholderiaceae</taxon>
        <taxon>Paraburkholderia</taxon>
    </lineage>
</organism>
<evidence type="ECO:0000256" key="3">
    <source>
        <dbReference type="PROSITE-ProRule" id="PRU01091"/>
    </source>
</evidence>
<gene>
    <name evidence="6" type="ORF">HDG41_000172</name>
</gene>
<feature type="domain" description="OmpR/PhoB-type" evidence="5">
    <location>
        <begin position="131"/>
        <end position="230"/>
    </location>
</feature>
<keyword evidence="2" id="KW-0597">Phosphoprotein</keyword>